<dbReference type="PROSITE" id="PS50113">
    <property type="entry name" value="PAC"/>
    <property type="match status" value="1"/>
</dbReference>
<accession>A0ABT4QK04</accession>
<dbReference type="PROSITE" id="PS50887">
    <property type="entry name" value="GGDEF"/>
    <property type="match status" value="1"/>
</dbReference>
<dbReference type="InterPro" id="IPR000700">
    <property type="entry name" value="PAS-assoc_C"/>
</dbReference>
<evidence type="ECO:0000259" key="2">
    <source>
        <dbReference type="PROSITE" id="PS50883"/>
    </source>
</evidence>
<dbReference type="InterPro" id="IPR029787">
    <property type="entry name" value="Nucleotide_cyclase"/>
</dbReference>
<dbReference type="Pfam" id="PF08448">
    <property type="entry name" value="PAS_4"/>
    <property type="match status" value="1"/>
</dbReference>
<feature type="domain" description="PAC" evidence="1">
    <location>
        <begin position="78"/>
        <end position="135"/>
    </location>
</feature>
<dbReference type="SUPFAM" id="SSF141868">
    <property type="entry name" value="EAL domain-like"/>
    <property type="match status" value="1"/>
</dbReference>
<dbReference type="Gene3D" id="3.30.450.20">
    <property type="entry name" value="PAS domain"/>
    <property type="match status" value="1"/>
</dbReference>
<dbReference type="EMBL" id="JAQAGZ010000033">
    <property type="protein sequence ID" value="MCZ8517169.1"/>
    <property type="molecule type" value="Genomic_DNA"/>
</dbReference>
<dbReference type="RefSeq" id="WP_269885704.1">
    <property type="nucleotide sequence ID" value="NZ_JAQAGZ010000033.1"/>
</dbReference>
<dbReference type="Proteomes" id="UP001527882">
    <property type="component" value="Unassembled WGS sequence"/>
</dbReference>
<dbReference type="SMART" id="SM00052">
    <property type="entry name" value="EAL"/>
    <property type="match status" value="1"/>
</dbReference>
<reference evidence="4 5" key="1">
    <citation type="submission" date="2022-12" db="EMBL/GenBank/DDBJ databases">
        <title>Draft genome sequence of Paenibacillus sp. dW9.</title>
        <authorList>
            <person name="Choi E.-W."/>
            <person name="Kim D.-U."/>
        </authorList>
    </citation>
    <scope>NUCLEOTIDE SEQUENCE [LARGE SCALE GENOMIC DNA]</scope>
    <source>
        <strain evidence="5">dW9</strain>
    </source>
</reference>
<dbReference type="Gene3D" id="3.30.70.270">
    <property type="match status" value="1"/>
</dbReference>
<dbReference type="CDD" id="cd01949">
    <property type="entry name" value="GGDEF"/>
    <property type="match status" value="1"/>
</dbReference>
<dbReference type="CDD" id="cd01948">
    <property type="entry name" value="EAL"/>
    <property type="match status" value="1"/>
</dbReference>
<dbReference type="NCBIfam" id="TIGR00229">
    <property type="entry name" value="sensory_box"/>
    <property type="match status" value="1"/>
</dbReference>
<dbReference type="PROSITE" id="PS50883">
    <property type="entry name" value="EAL"/>
    <property type="match status" value="1"/>
</dbReference>
<dbReference type="PANTHER" id="PTHR44757">
    <property type="entry name" value="DIGUANYLATE CYCLASE DGCP"/>
    <property type="match status" value="1"/>
</dbReference>
<dbReference type="InterPro" id="IPR035919">
    <property type="entry name" value="EAL_sf"/>
</dbReference>
<dbReference type="InterPro" id="IPR000160">
    <property type="entry name" value="GGDEF_dom"/>
</dbReference>
<dbReference type="Gene3D" id="3.20.20.450">
    <property type="entry name" value="EAL domain"/>
    <property type="match status" value="1"/>
</dbReference>
<dbReference type="SMART" id="SM00267">
    <property type="entry name" value="GGDEF"/>
    <property type="match status" value="1"/>
</dbReference>
<dbReference type="InterPro" id="IPR013656">
    <property type="entry name" value="PAS_4"/>
</dbReference>
<dbReference type="SUPFAM" id="SSF55073">
    <property type="entry name" value="Nucleotide cyclase"/>
    <property type="match status" value="1"/>
</dbReference>
<comment type="caution">
    <text evidence="4">The sequence shown here is derived from an EMBL/GenBank/DDBJ whole genome shotgun (WGS) entry which is preliminary data.</text>
</comment>
<dbReference type="InterPro" id="IPR001633">
    <property type="entry name" value="EAL_dom"/>
</dbReference>
<dbReference type="InterPro" id="IPR043128">
    <property type="entry name" value="Rev_trsase/Diguanyl_cyclase"/>
</dbReference>
<dbReference type="InterPro" id="IPR000014">
    <property type="entry name" value="PAS"/>
</dbReference>
<dbReference type="InterPro" id="IPR052155">
    <property type="entry name" value="Biofilm_reg_signaling"/>
</dbReference>
<dbReference type="SUPFAM" id="SSF55785">
    <property type="entry name" value="PYP-like sensor domain (PAS domain)"/>
    <property type="match status" value="1"/>
</dbReference>
<feature type="domain" description="EAL" evidence="2">
    <location>
        <begin position="297"/>
        <end position="546"/>
    </location>
</feature>
<dbReference type="Pfam" id="PF00563">
    <property type="entry name" value="EAL"/>
    <property type="match status" value="1"/>
</dbReference>
<feature type="domain" description="GGDEF" evidence="3">
    <location>
        <begin position="157"/>
        <end position="288"/>
    </location>
</feature>
<dbReference type="InterPro" id="IPR035965">
    <property type="entry name" value="PAS-like_dom_sf"/>
</dbReference>
<gene>
    <name evidence="4" type="ORF">O9H85_33440</name>
</gene>
<sequence>MEHLSLFELYRRLPAMLDEIEDSIYIMKVVNGEFQYAYVNRAATRFSGITNADAGKTFAEKNSPQMAAYLHKKYTKVLNLRTPLCYEDGIVLPNGLLSGESLITPIVEDDGRIDYIISITRDITQRKKNEELLREYAYHDDLTGLYNRRYLLEHVSRPYAVHLFDLDHFKNINDTFGHDIGDAVLQEAAARLSGRFHAQGQAVVRLGGDEFLVASSQADIPPDRIAMDILELFLEPFLIHDRPMKLSVSIGVAVNSGAEDIPALLKAADIALYRAKGEGRKRFHIYEPSVKYDHVVKYSHELELASAIERCELELWYQPVYNTFQSKIVGAEALLRWNHARQGLLSPGDFIPVAEETGLIGPIGDWVLRRASADWHLLRETFGGDFKVSVNISRVQLHEPGFVERLLAIVRQERVPSGCIVLEITESTFIHDVDSFSQLLKQLRGEGFTIALDDFGTGYSSLSMLTLLPIDTLKIDRSFVHHMNPPLLFAILAMARALNLHVIAEGVEELEQFKKLVEMDCPGVQGYWISRPLKLEQLLQGINGIQGTAERIPIET</sequence>
<organism evidence="4 5">
    <name type="scientific">Paenibacillus gyeongsangnamensis</name>
    <dbReference type="NCBI Taxonomy" id="3388067"/>
    <lineage>
        <taxon>Bacteria</taxon>
        <taxon>Bacillati</taxon>
        <taxon>Bacillota</taxon>
        <taxon>Bacilli</taxon>
        <taxon>Bacillales</taxon>
        <taxon>Paenibacillaceae</taxon>
        <taxon>Paenibacillus</taxon>
    </lineage>
</organism>
<name>A0ABT4QK04_9BACL</name>
<dbReference type="NCBIfam" id="TIGR00254">
    <property type="entry name" value="GGDEF"/>
    <property type="match status" value="1"/>
</dbReference>
<proteinExistence type="predicted"/>
<protein>
    <submittedName>
        <fullName evidence="4">EAL domain-containing protein</fullName>
    </submittedName>
</protein>
<evidence type="ECO:0000259" key="1">
    <source>
        <dbReference type="PROSITE" id="PS50113"/>
    </source>
</evidence>
<dbReference type="Pfam" id="PF00990">
    <property type="entry name" value="GGDEF"/>
    <property type="match status" value="1"/>
</dbReference>
<evidence type="ECO:0000313" key="4">
    <source>
        <dbReference type="EMBL" id="MCZ8517169.1"/>
    </source>
</evidence>
<evidence type="ECO:0000259" key="3">
    <source>
        <dbReference type="PROSITE" id="PS50887"/>
    </source>
</evidence>
<dbReference type="PANTHER" id="PTHR44757:SF2">
    <property type="entry name" value="BIOFILM ARCHITECTURE MAINTENANCE PROTEIN MBAA"/>
    <property type="match status" value="1"/>
</dbReference>
<keyword evidence="5" id="KW-1185">Reference proteome</keyword>
<evidence type="ECO:0000313" key="5">
    <source>
        <dbReference type="Proteomes" id="UP001527882"/>
    </source>
</evidence>